<evidence type="ECO:0000259" key="2">
    <source>
        <dbReference type="Pfam" id="PF00535"/>
    </source>
</evidence>
<sequence>MPPETPASHPEPAAPVAAARRLAGRAARRAGLGRSPGVAPATGARGSATLSPRGRDALLESPLVDPAWVGAQLGREVPDRAAAVDALVAQPDLSPHPLFLAEYVEGRFGRPGRGKVPLSWYLNNGWARRKASPHPLVDLEAIVEQHPEAGEARLGPLTWWLEQATPETVLPHAPGAPALTLAQVRSLSESAVEEWRDHARLRNAPRTTPHAPGDLVEPGVMPPAPDDGTPLVSIVMPLWNRATVVRAAVESVQAQTFTGWELIVVDDGSTDDSVAVVRGLAAFDPRIVVVAAEHRGVSATRNDGLRRARGRYVAFLDTDNQWRPTYLQVVLAELEAHPRWGMAHAVLRASKDGETYYRAFAGTHAHLLVANHVDLNVLVARRELVAEVGGFDESLRRGVDYDLVLKLAERTGLHLVRHVGVDYTDDSAGSGDTGPRISTHESPAWLSVIAGRHLVDWEAVRAAPREPGRTTLVLTGQGSVRAVEEWLRAVAVEESGALDVVVVGVRLPRWQHVALSVLVGTLGRSRLVTLQADRGPAVRVAVGFAEASGERVVVVTEPLAPDAAAVQALAASLGAPGVAVAQPVVLDPTGAVLTAGAVTGPDVVTPADFLAGHAVDDALRAGAVDLPAAAGPVVALRAEHLATLGGADPLAGPLGLTDLSLRATQEGLGGVRLAPESVLTARPAAAPEPAELEAAHRLLAQRHPAPPPGSAAAWAAAGFEVLVVRHEVLPGCATGPLDVPVLLPRTVLAPARREVSEHPPALRWAIDLPSPVGPKGLAWGDTHYGHALAAALRRRGQHVAVDARETRHRPSRDLDDVVLVLRGLDDVVPRPGLVSLEWIISHPDLVSAAEVARFDHVWAASVGWSQQQSAAWGVEIHPLLQATDPALFHPDRAQPDTGADVLFVGNSRGIFRTALRHAVDAGVPVTVHGAGWNEMLPAGWVSSRLVDNSELGALYTSAGLVLNDHWEDMRLTGFVSNRLMDAAAAGARVASDEIPGLDLTALFGGLVHTFDGPGSLARLVRERDTLYPAGEERRRAAERVAAEHSFDARAEVILTEAVRLCQARLDR</sequence>
<evidence type="ECO:0000313" key="5">
    <source>
        <dbReference type="Proteomes" id="UP001500621"/>
    </source>
</evidence>
<dbReference type="Proteomes" id="UP001500621">
    <property type="component" value="Unassembled WGS sequence"/>
</dbReference>
<dbReference type="Gene3D" id="3.90.550.10">
    <property type="entry name" value="Spore Coat Polysaccharide Biosynthesis Protein SpsA, Chain A"/>
    <property type="match status" value="1"/>
</dbReference>
<keyword evidence="5" id="KW-1185">Reference proteome</keyword>
<accession>A0ABP8WU97</accession>
<dbReference type="InterPro" id="IPR050834">
    <property type="entry name" value="Glycosyltransf_2"/>
</dbReference>
<dbReference type="Pfam" id="PF00535">
    <property type="entry name" value="Glycos_transf_2"/>
    <property type="match status" value="1"/>
</dbReference>
<dbReference type="InterPro" id="IPR055259">
    <property type="entry name" value="YkvP/CgeB_Glyco_trans-like"/>
</dbReference>
<dbReference type="PANTHER" id="PTHR43685:SF2">
    <property type="entry name" value="GLYCOSYLTRANSFERASE 2-LIKE DOMAIN-CONTAINING PROTEIN"/>
    <property type="match status" value="1"/>
</dbReference>
<dbReference type="Pfam" id="PF13524">
    <property type="entry name" value="Glyco_trans_1_2"/>
    <property type="match status" value="1"/>
</dbReference>
<evidence type="ECO:0000259" key="3">
    <source>
        <dbReference type="Pfam" id="PF13524"/>
    </source>
</evidence>
<evidence type="ECO:0000256" key="1">
    <source>
        <dbReference type="SAM" id="MobiDB-lite"/>
    </source>
</evidence>
<dbReference type="InterPro" id="IPR029044">
    <property type="entry name" value="Nucleotide-diphossugar_trans"/>
</dbReference>
<evidence type="ECO:0008006" key="6">
    <source>
        <dbReference type="Google" id="ProtNLM"/>
    </source>
</evidence>
<dbReference type="SUPFAM" id="SSF53448">
    <property type="entry name" value="Nucleotide-diphospho-sugar transferases"/>
    <property type="match status" value="1"/>
</dbReference>
<evidence type="ECO:0000313" key="4">
    <source>
        <dbReference type="EMBL" id="GAA4695626.1"/>
    </source>
</evidence>
<gene>
    <name evidence="4" type="ORF">GCM10023226_37520</name>
</gene>
<dbReference type="InterPro" id="IPR001173">
    <property type="entry name" value="Glyco_trans_2-like"/>
</dbReference>
<organism evidence="4 5">
    <name type="scientific">Nocardioides nanhaiensis</name>
    <dbReference type="NCBI Taxonomy" id="1476871"/>
    <lineage>
        <taxon>Bacteria</taxon>
        <taxon>Bacillati</taxon>
        <taxon>Actinomycetota</taxon>
        <taxon>Actinomycetes</taxon>
        <taxon>Propionibacteriales</taxon>
        <taxon>Nocardioidaceae</taxon>
        <taxon>Nocardioides</taxon>
    </lineage>
</organism>
<reference evidence="5" key="1">
    <citation type="journal article" date="2019" name="Int. J. Syst. Evol. Microbiol.">
        <title>The Global Catalogue of Microorganisms (GCM) 10K type strain sequencing project: providing services to taxonomists for standard genome sequencing and annotation.</title>
        <authorList>
            <consortium name="The Broad Institute Genomics Platform"/>
            <consortium name="The Broad Institute Genome Sequencing Center for Infectious Disease"/>
            <person name="Wu L."/>
            <person name="Ma J."/>
        </authorList>
    </citation>
    <scope>NUCLEOTIDE SEQUENCE [LARGE SCALE GENOMIC DNA]</scope>
    <source>
        <strain evidence="5">JCM 18127</strain>
    </source>
</reference>
<dbReference type="PANTHER" id="PTHR43685">
    <property type="entry name" value="GLYCOSYLTRANSFERASE"/>
    <property type="match status" value="1"/>
</dbReference>
<feature type="domain" description="Spore protein YkvP/CgeB glycosyl transferase-like" evidence="3">
    <location>
        <begin position="915"/>
        <end position="1054"/>
    </location>
</feature>
<comment type="caution">
    <text evidence="4">The sequence shown here is derived from an EMBL/GenBank/DDBJ whole genome shotgun (WGS) entry which is preliminary data.</text>
</comment>
<dbReference type="EMBL" id="BAABIM010000004">
    <property type="protein sequence ID" value="GAA4695626.1"/>
    <property type="molecule type" value="Genomic_DNA"/>
</dbReference>
<proteinExistence type="predicted"/>
<feature type="region of interest" description="Disordered" evidence="1">
    <location>
        <begin position="1"/>
        <end position="53"/>
    </location>
</feature>
<dbReference type="RefSeq" id="WP_345268941.1">
    <property type="nucleotide sequence ID" value="NZ_BAABIM010000004.1"/>
</dbReference>
<feature type="domain" description="Glycosyltransferase 2-like" evidence="2">
    <location>
        <begin position="233"/>
        <end position="358"/>
    </location>
</feature>
<protein>
    <recommendedName>
        <fullName evidence="6">Glycosyltransferase</fullName>
    </recommendedName>
</protein>
<name>A0ABP8WU97_9ACTN</name>